<keyword evidence="13" id="KW-1185">Reference proteome</keyword>
<evidence type="ECO:0000256" key="2">
    <source>
        <dbReference type="ARBA" id="ARBA00004924"/>
    </source>
</evidence>
<dbReference type="STRING" id="50990.A0A4Y7QJ94"/>
<comment type="pathway">
    <text evidence="2">Siderophore biosynthesis.</text>
</comment>
<comment type="catalytic activity">
    <reaction evidence="10">
        <text>L-ornithine + NADH + O2 = N(5)-hydroxy-L-ornithine + NAD(+) + H2O</text>
        <dbReference type="Rhea" id="RHEA:41512"/>
        <dbReference type="ChEBI" id="CHEBI:15377"/>
        <dbReference type="ChEBI" id="CHEBI:15379"/>
        <dbReference type="ChEBI" id="CHEBI:46911"/>
        <dbReference type="ChEBI" id="CHEBI:57540"/>
        <dbReference type="ChEBI" id="CHEBI:57945"/>
        <dbReference type="ChEBI" id="CHEBI:78275"/>
        <dbReference type="EC" id="1.14.13.196"/>
    </reaction>
</comment>
<dbReference type="Gene3D" id="3.50.50.60">
    <property type="entry name" value="FAD/NAD(P)-binding domain"/>
    <property type="match status" value="1"/>
</dbReference>
<evidence type="ECO:0000256" key="10">
    <source>
        <dbReference type="ARBA" id="ARBA00049248"/>
    </source>
</evidence>
<dbReference type="EMBL" id="ML170159">
    <property type="protein sequence ID" value="TDL27311.1"/>
    <property type="molecule type" value="Genomic_DNA"/>
</dbReference>
<dbReference type="Proteomes" id="UP000294933">
    <property type="component" value="Unassembled WGS sequence"/>
</dbReference>
<evidence type="ECO:0000256" key="1">
    <source>
        <dbReference type="ARBA" id="ARBA00001974"/>
    </source>
</evidence>
<name>A0A4Y7QJ94_9AGAM</name>
<dbReference type="Pfam" id="PF13434">
    <property type="entry name" value="Lys_Orn_oxgnase"/>
    <property type="match status" value="1"/>
</dbReference>
<organism evidence="12 13">
    <name type="scientific">Rickenella mellea</name>
    <dbReference type="NCBI Taxonomy" id="50990"/>
    <lineage>
        <taxon>Eukaryota</taxon>
        <taxon>Fungi</taxon>
        <taxon>Dikarya</taxon>
        <taxon>Basidiomycota</taxon>
        <taxon>Agaricomycotina</taxon>
        <taxon>Agaricomycetes</taxon>
        <taxon>Hymenochaetales</taxon>
        <taxon>Rickenellaceae</taxon>
        <taxon>Rickenella</taxon>
    </lineage>
</organism>
<evidence type="ECO:0000256" key="8">
    <source>
        <dbReference type="ARBA" id="ARBA00023002"/>
    </source>
</evidence>
<evidence type="ECO:0000256" key="11">
    <source>
        <dbReference type="SAM" id="MobiDB-lite"/>
    </source>
</evidence>
<evidence type="ECO:0000256" key="5">
    <source>
        <dbReference type="ARBA" id="ARBA00022630"/>
    </source>
</evidence>
<comment type="similarity">
    <text evidence="3">Belongs to the lysine N(6)-hydroxylase/L-ornithine N(5)-oxygenase family.</text>
</comment>
<keyword evidence="6" id="KW-0274">FAD</keyword>
<dbReference type="GO" id="GO:0006879">
    <property type="term" value="P:intracellular iron ion homeostasis"/>
    <property type="evidence" value="ECO:0007669"/>
    <property type="project" value="TreeGrafter"/>
</dbReference>
<reference evidence="12 13" key="1">
    <citation type="submission" date="2018-06" db="EMBL/GenBank/DDBJ databases">
        <title>A transcriptomic atlas of mushroom development highlights an independent origin of complex multicellularity.</title>
        <authorList>
            <consortium name="DOE Joint Genome Institute"/>
            <person name="Krizsan K."/>
            <person name="Almasi E."/>
            <person name="Merenyi Z."/>
            <person name="Sahu N."/>
            <person name="Viragh M."/>
            <person name="Koszo T."/>
            <person name="Mondo S."/>
            <person name="Kiss B."/>
            <person name="Balint B."/>
            <person name="Kues U."/>
            <person name="Barry K."/>
            <person name="Hegedus J.C."/>
            <person name="Henrissat B."/>
            <person name="Johnson J."/>
            <person name="Lipzen A."/>
            <person name="Ohm R."/>
            <person name="Nagy I."/>
            <person name="Pangilinan J."/>
            <person name="Yan J."/>
            <person name="Xiong Y."/>
            <person name="Grigoriev I.V."/>
            <person name="Hibbett D.S."/>
            <person name="Nagy L.G."/>
        </authorList>
    </citation>
    <scope>NUCLEOTIDE SEQUENCE [LARGE SCALE GENOMIC DNA]</scope>
    <source>
        <strain evidence="12 13">SZMC22713</strain>
    </source>
</reference>
<comment type="catalytic activity">
    <reaction evidence="9">
        <text>L-ornithine + NADPH + O2 = N(5)-hydroxy-L-ornithine + NADP(+) + H2O</text>
        <dbReference type="Rhea" id="RHEA:41508"/>
        <dbReference type="ChEBI" id="CHEBI:15377"/>
        <dbReference type="ChEBI" id="CHEBI:15379"/>
        <dbReference type="ChEBI" id="CHEBI:46911"/>
        <dbReference type="ChEBI" id="CHEBI:57783"/>
        <dbReference type="ChEBI" id="CHEBI:58349"/>
        <dbReference type="ChEBI" id="CHEBI:78275"/>
        <dbReference type="EC" id="1.14.13.196"/>
    </reaction>
</comment>
<evidence type="ECO:0000313" key="13">
    <source>
        <dbReference type="Proteomes" id="UP000294933"/>
    </source>
</evidence>
<evidence type="ECO:0000256" key="7">
    <source>
        <dbReference type="ARBA" id="ARBA00022857"/>
    </source>
</evidence>
<dbReference type="SUPFAM" id="SSF51905">
    <property type="entry name" value="FAD/NAD(P)-binding domain"/>
    <property type="match status" value="1"/>
</dbReference>
<evidence type="ECO:0000256" key="6">
    <source>
        <dbReference type="ARBA" id="ARBA00022827"/>
    </source>
</evidence>
<feature type="region of interest" description="Disordered" evidence="11">
    <location>
        <begin position="453"/>
        <end position="482"/>
    </location>
</feature>
<comment type="cofactor">
    <cofactor evidence="1">
        <name>FAD</name>
        <dbReference type="ChEBI" id="CHEBI:57692"/>
    </cofactor>
</comment>
<keyword evidence="5" id="KW-0285">Flavoprotein</keyword>
<dbReference type="PANTHER" id="PTHR42802:SF1">
    <property type="entry name" value="L-ORNITHINE N(5)-MONOOXYGENASE"/>
    <property type="match status" value="1"/>
</dbReference>
<accession>A0A4Y7QJ94</accession>
<dbReference type="EC" id="1.14.13.196" evidence="4"/>
<evidence type="ECO:0000256" key="9">
    <source>
        <dbReference type="ARBA" id="ARBA00047598"/>
    </source>
</evidence>
<dbReference type="AlphaFoldDB" id="A0A4Y7QJ94"/>
<dbReference type="VEuPathDB" id="FungiDB:BD410DRAFT_782400"/>
<keyword evidence="8" id="KW-0560">Oxidoreductase</keyword>
<proteinExistence type="inferred from homology"/>
<gene>
    <name evidence="12" type="ORF">BD410DRAFT_782400</name>
</gene>
<evidence type="ECO:0000313" key="12">
    <source>
        <dbReference type="EMBL" id="TDL27311.1"/>
    </source>
</evidence>
<dbReference type="GO" id="GO:0016491">
    <property type="term" value="F:oxidoreductase activity"/>
    <property type="evidence" value="ECO:0007669"/>
    <property type="project" value="UniProtKB-KW"/>
</dbReference>
<protein>
    <recommendedName>
        <fullName evidence="4">L-ornithine N(5)-monooxygenase [NAD(P)H]</fullName>
        <ecNumber evidence="4">1.14.13.196</ecNumber>
    </recommendedName>
</protein>
<dbReference type="OrthoDB" id="3519933at2759"/>
<dbReference type="InterPro" id="IPR036188">
    <property type="entry name" value="FAD/NAD-bd_sf"/>
</dbReference>
<feature type="compositionally biased region" description="Low complexity" evidence="11">
    <location>
        <begin position="455"/>
        <end position="471"/>
    </location>
</feature>
<dbReference type="PANTHER" id="PTHR42802">
    <property type="entry name" value="MONOOXYGENASE"/>
    <property type="match status" value="1"/>
</dbReference>
<sequence length="556" mass="61150">MPKDITDPQRYDIVGCGFGPSNLALAAALTDRWADSKNSRRIAIRNVVFIEKQPNFSWHPGMLLHGARMQISFMKDLVTLRCPTSPLTFISYLHAQNRLLSFIDRGSTIPTRREFADYLEWASLEVVKRGVQVAYSEEVTSISESESGLIDVTSLRGDGTVIRRQAKNLIISSGGSPRVPRPLRSIYSSTDMSAIIIHTSTYMPSVAKLFQTLATSQSPFKIGVVGSGQSAAEVFLDLHNRLSTQPAFGGEMHELDMIIRQGCLKPSDDSQFVNEIFHPQCTDMVFDLPTGRTRASLLKEYKNTNYGVVNPTTLETLFEAIYDQKLENGVSARTGRNNNATHQMKIIPYQSIISAVVVNPGSGRRQGIALTLQNTQTRELSSVTYDAIICGTGYERNSWLHLLRSSNLAKRFGVDGAAFQDYLPQPALIPVGSNSSIDLAGHVKENSVNYELERSASPSTPSSTDSSTSTPPTSPGLPAVLLDDFPRPSPNLEVTRHYQLLPRIAKDEGTSLHGRIYLQGYTEETHGLSETLLSVISVRAGEVIDDIWNAASGEIQ</sequence>
<dbReference type="InterPro" id="IPR025700">
    <property type="entry name" value="Lys/Orn_oxygenase"/>
</dbReference>
<keyword evidence="7" id="KW-0521">NADP</keyword>
<evidence type="ECO:0000256" key="4">
    <source>
        <dbReference type="ARBA" id="ARBA00012881"/>
    </source>
</evidence>
<evidence type="ECO:0000256" key="3">
    <source>
        <dbReference type="ARBA" id="ARBA00007588"/>
    </source>
</evidence>